<dbReference type="AlphaFoldDB" id="L8HHP4"/>
<feature type="compositionally biased region" description="Low complexity" evidence="1">
    <location>
        <begin position="580"/>
        <end position="594"/>
    </location>
</feature>
<dbReference type="SUPFAM" id="SSF48452">
    <property type="entry name" value="TPR-like"/>
    <property type="match status" value="1"/>
</dbReference>
<dbReference type="Gene3D" id="1.25.40.10">
    <property type="entry name" value="Tetratricopeptide repeat domain"/>
    <property type="match status" value="1"/>
</dbReference>
<dbReference type="GeneID" id="14925720"/>
<dbReference type="GO" id="GO:0000184">
    <property type="term" value="P:nuclear-transcribed mRNA catabolic process, nonsense-mediated decay"/>
    <property type="evidence" value="ECO:0007669"/>
    <property type="project" value="TreeGrafter"/>
</dbReference>
<keyword evidence="4" id="KW-1185">Reference proteome</keyword>
<evidence type="ECO:0000256" key="1">
    <source>
        <dbReference type="SAM" id="MobiDB-lite"/>
    </source>
</evidence>
<evidence type="ECO:0000313" key="4">
    <source>
        <dbReference type="Proteomes" id="UP000011083"/>
    </source>
</evidence>
<reference evidence="3 4" key="1">
    <citation type="journal article" date="2013" name="Genome Biol.">
        <title>Genome of Acanthamoeba castellanii highlights extensive lateral gene transfer and early evolution of tyrosine kinase signaling.</title>
        <authorList>
            <person name="Clarke M."/>
            <person name="Lohan A.J."/>
            <person name="Liu B."/>
            <person name="Lagkouvardos I."/>
            <person name="Roy S."/>
            <person name="Zafar N."/>
            <person name="Bertelli C."/>
            <person name="Schilde C."/>
            <person name="Kianianmomeni A."/>
            <person name="Burglin T.R."/>
            <person name="Frech C."/>
            <person name="Turcotte B."/>
            <person name="Kopec K.O."/>
            <person name="Synnott J.M."/>
            <person name="Choo C."/>
            <person name="Paponov I."/>
            <person name="Finkler A."/>
            <person name="Soon Heng Tan C."/>
            <person name="Hutchins A.P."/>
            <person name="Weinmeier T."/>
            <person name="Rattei T."/>
            <person name="Chu J.S."/>
            <person name="Gimenez G."/>
            <person name="Irimia M."/>
            <person name="Rigden D.J."/>
            <person name="Fitzpatrick D.A."/>
            <person name="Lorenzo-Morales J."/>
            <person name="Bateman A."/>
            <person name="Chiu C.H."/>
            <person name="Tang P."/>
            <person name="Hegemann P."/>
            <person name="Fromm H."/>
            <person name="Raoult D."/>
            <person name="Greub G."/>
            <person name="Miranda-Saavedra D."/>
            <person name="Chen N."/>
            <person name="Nash P."/>
            <person name="Ginger M.L."/>
            <person name="Horn M."/>
            <person name="Schaap P."/>
            <person name="Caler L."/>
            <person name="Loftus B."/>
        </authorList>
    </citation>
    <scope>NUCLEOTIDE SEQUENCE [LARGE SCALE GENOMIC DNA]</scope>
    <source>
        <strain evidence="3 4">Neff</strain>
    </source>
</reference>
<feature type="region of interest" description="Disordered" evidence="1">
    <location>
        <begin position="463"/>
        <end position="619"/>
    </location>
</feature>
<sequence length="680" mass="73708">MEEGVDVVAACFAEAWEAEAHLRSLLRSSGAALLPPSPALDAARHRLREACRQLLLTDVAFGVEKDVDQTTWKLGHYRLIEHPAEAKAASESLGSFLAESSRFYAALLQVNHLPPPRPREVSDRYAVVLDGSLTYARDGAVPGDGVLQTSSHPAYLACHRCLVILGDLARYRKDAANSPGWATEAVNHYKRAVRIWADNGNAHNQLAVVATHNGDDLEAAYRYARAINTPLPFPTARDNLAVLYQKIRQSPIDPTPPTLPASALLPKFLLLQASIGCPSVAPERFDELWEAYLRQAATVELGTAPLTDRVLYCMMTISTFSVGDLLGRQTDNAEAFEQALELMLHLAETLLAAAAAVTPDTRGSFELLPAVGHFLGWAAAHLHPPSLLAARLSARDRLCDSLLRLAKARNNSASAGKRAWPGHWEDEELRSAFALGMEQTEQHTSMQVALAALRLHQSLRPHLTEHQEEPPGATPGPAVQQPQPPRVDDSAAGQAPPAPTAAQGRESSHRSPTAPPAPRAAEPPRPEPAARDPAPAPAPVKPMAVEQQEQREGRPAEAGVKRKPIADHVEEKLELELEQELLPTTTTAKTTTTTKKQKKAKSEEHPVPPSPASRSCRQTLILRHPFTTSPAFGHGWRAALLADTHGFPTDSRFGPRPPQPQPPPPPPPLPASTNPFLSRV</sequence>
<dbReference type="InterPro" id="IPR045153">
    <property type="entry name" value="Est1/Ebs1-like"/>
</dbReference>
<dbReference type="Pfam" id="PF10373">
    <property type="entry name" value="EST1_DNA_bind"/>
    <property type="match status" value="1"/>
</dbReference>
<dbReference type="GO" id="GO:0070034">
    <property type="term" value="F:telomerase RNA binding"/>
    <property type="evidence" value="ECO:0007669"/>
    <property type="project" value="TreeGrafter"/>
</dbReference>
<accession>L8HHP4</accession>
<gene>
    <name evidence="3" type="ORF">ACA1_173230</name>
</gene>
<dbReference type="InterPro" id="IPR018834">
    <property type="entry name" value="DNA/RNA-bd_Est1-type"/>
</dbReference>
<dbReference type="PANTHER" id="PTHR15696">
    <property type="entry name" value="SMG-7 SUPPRESSOR WITH MORPHOLOGICAL EFFECT ON GENITALIA PROTEIN 7"/>
    <property type="match status" value="1"/>
</dbReference>
<dbReference type="STRING" id="1257118.L8HHP4"/>
<dbReference type="OrthoDB" id="69928at2759"/>
<feature type="compositionally biased region" description="Low complexity" evidence="1">
    <location>
        <begin position="491"/>
        <end position="504"/>
    </location>
</feature>
<dbReference type="Proteomes" id="UP000011083">
    <property type="component" value="Unassembled WGS sequence"/>
</dbReference>
<dbReference type="GO" id="GO:0005697">
    <property type="term" value="C:telomerase holoenzyme complex"/>
    <property type="evidence" value="ECO:0007669"/>
    <property type="project" value="TreeGrafter"/>
</dbReference>
<dbReference type="PANTHER" id="PTHR15696:SF0">
    <property type="entry name" value="TELOMERASE-BINDING PROTEIN EST1A"/>
    <property type="match status" value="1"/>
</dbReference>
<dbReference type="InterPro" id="IPR011990">
    <property type="entry name" value="TPR-like_helical_dom_sf"/>
</dbReference>
<dbReference type="GO" id="GO:0042162">
    <property type="term" value="F:telomeric DNA binding"/>
    <property type="evidence" value="ECO:0007669"/>
    <property type="project" value="TreeGrafter"/>
</dbReference>
<feature type="region of interest" description="Disordered" evidence="1">
    <location>
        <begin position="643"/>
        <end position="680"/>
    </location>
</feature>
<evidence type="ECO:0000313" key="3">
    <source>
        <dbReference type="EMBL" id="ELR24695.1"/>
    </source>
</evidence>
<feature type="compositionally biased region" description="Polar residues" evidence="1">
    <location>
        <begin position="671"/>
        <end position="680"/>
    </location>
</feature>
<evidence type="ECO:0000259" key="2">
    <source>
        <dbReference type="Pfam" id="PF10373"/>
    </source>
</evidence>
<feature type="domain" description="DNA/RNA-binding" evidence="2">
    <location>
        <begin position="185"/>
        <end position="435"/>
    </location>
</feature>
<organism evidence="3 4">
    <name type="scientific">Acanthamoeba castellanii (strain ATCC 30010 / Neff)</name>
    <dbReference type="NCBI Taxonomy" id="1257118"/>
    <lineage>
        <taxon>Eukaryota</taxon>
        <taxon>Amoebozoa</taxon>
        <taxon>Discosea</taxon>
        <taxon>Longamoebia</taxon>
        <taxon>Centramoebida</taxon>
        <taxon>Acanthamoebidae</taxon>
        <taxon>Acanthamoeba</taxon>
    </lineage>
</organism>
<dbReference type="VEuPathDB" id="AmoebaDB:ACA1_173230"/>
<protein>
    <recommendedName>
        <fullName evidence="2">DNA/RNA-binding domain-containing protein</fullName>
    </recommendedName>
</protein>
<dbReference type="KEGG" id="acan:ACA1_173230"/>
<name>L8HHP4_ACACF</name>
<feature type="compositionally biased region" description="Pro residues" evidence="1">
    <location>
        <begin position="655"/>
        <end position="670"/>
    </location>
</feature>
<dbReference type="EMBL" id="KB007811">
    <property type="protein sequence ID" value="ELR24695.1"/>
    <property type="molecule type" value="Genomic_DNA"/>
</dbReference>
<feature type="compositionally biased region" description="Basic and acidic residues" evidence="1">
    <location>
        <begin position="564"/>
        <end position="575"/>
    </location>
</feature>
<dbReference type="RefSeq" id="XP_004356595.1">
    <property type="nucleotide sequence ID" value="XM_004356542.1"/>
</dbReference>
<proteinExistence type="predicted"/>